<proteinExistence type="predicted"/>
<dbReference type="Proteomes" id="UP000034452">
    <property type="component" value="Unassembled WGS sequence"/>
</dbReference>
<dbReference type="SUPFAM" id="SSF143011">
    <property type="entry name" value="RelE-like"/>
    <property type="match status" value="1"/>
</dbReference>
<protein>
    <submittedName>
        <fullName evidence="1">Plasmid stabilization system</fullName>
    </submittedName>
</protein>
<name>A0A0G0T675_9BACT</name>
<reference evidence="1 2" key="1">
    <citation type="journal article" date="2015" name="Nature">
        <title>rRNA introns, odd ribosomes, and small enigmatic genomes across a large radiation of phyla.</title>
        <authorList>
            <person name="Brown C.T."/>
            <person name="Hug L.A."/>
            <person name="Thomas B.C."/>
            <person name="Sharon I."/>
            <person name="Castelle C.J."/>
            <person name="Singh A."/>
            <person name="Wilkins M.J."/>
            <person name="Williams K.H."/>
            <person name="Banfield J.F."/>
        </authorList>
    </citation>
    <scope>NUCLEOTIDE SEQUENCE [LARGE SCALE GENOMIC DNA]</scope>
</reference>
<dbReference type="AlphaFoldDB" id="A0A0G0T675"/>
<evidence type="ECO:0000313" key="2">
    <source>
        <dbReference type="Proteomes" id="UP000034452"/>
    </source>
</evidence>
<evidence type="ECO:0000313" key="1">
    <source>
        <dbReference type="EMBL" id="KKR70201.1"/>
    </source>
</evidence>
<sequence length="86" mass="10077">MIKLIYAPVFVKQLKKLELALQDDVLEKIELFKDKKNHKILKVHKLHGKFTDCFSFSVNYNTRIVFEHLTSDEVALLFVGGHDIYN</sequence>
<dbReference type="EMBL" id="LBZL01000011">
    <property type="protein sequence ID" value="KKR70201.1"/>
    <property type="molecule type" value="Genomic_DNA"/>
</dbReference>
<dbReference type="Gene3D" id="3.30.2310.20">
    <property type="entry name" value="RelE-like"/>
    <property type="match status" value="1"/>
</dbReference>
<dbReference type="InterPro" id="IPR035093">
    <property type="entry name" value="RelE/ParE_toxin_dom_sf"/>
</dbReference>
<organism evidence="1 2">
    <name type="scientific">Candidatus Nomurabacteria bacterium GW2011_GWB1_40_7</name>
    <dbReference type="NCBI Taxonomy" id="1618744"/>
    <lineage>
        <taxon>Bacteria</taxon>
        <taxon>Candidatus Nomuraibacteriota</taxon>
    </lineage>
</organism>
<accession>A0A0G0T675</accession>
<gene>
    <name evidence="1" type="ORF">UU13_C0011G0004</name>
</gene>
<comment type="caution">
    <text evidence="1">The sequence shown here is derived from an EMBL/GenBank/DDBJ whole genome shotgun (WGS) entry which is preliminary data.</text>
</comment>